<dbReference type="InterPro" id="IPR015943">
    <property type="entry name" value="WD40/YVTN_repeat-like_dom_sf"/>
</dbReference>
<proteinExistence type="predicted"/>
<dbReference type="InterPro" id="IPR011044">
    <property type="entry name" value="Quino_amine_DH_bsu"/>
</dbReference>
<organism evidence="1 2">
    <name type="scientific">Mucilaginibacter angelicae</name>
    <dbReference type="NCBI Taxonomy" id="869718"/>
    <lineage>
        <taxon>Bacteria</taxon>
        <taxon>Pseudomonadati</taxon>
        <taxon>Bacteroidota</taxon>
        <taxon>Sphingobacteriia</taxon>
        <taxon>Sphingobacteriales</taxon>
        <taxon>Sphingobacteriaceae</taxon>
        <taxon>Mucilaginibacter</taxon>
    </lineage>
</organism>
<sequence>MSHLLKNDSAVLLSSGAPLHLRDRMNWDVVTLPLPGGVQIYTIGMLLDREKRRLFVGTFPTNKIIVYNADTLEIDTVIDLNGRNFTDIRLDAVNNRYLMFSTFNGFYPIDRDTLQIGDLMPGGGTRSFELDRDRNQVITADLTGALCILGLPDFNMKYKFYSSLTFVVRMIKADPANPEEFYIITTTGPLMKLNAATLAIRTIQLPYGIYDIAFDPSPETNRIYASGNSGGGLSAFDANTWALLSDNLGWQDTFIAFDNSPDRVRYFTGGGYLPQALTKITT</sequence>
<dbReference type="EMBL" id="JBHLTS010000021">
    <property type="protein sequence ID" value="MFC0514540.1"/>
    <property type="molecule type" value="Genomic_DNA"/>
</dbReference>
<gene>
    <name evidence="1" type="ORF">ACFFGT_10020</name>
</gene>
<protein>
    <submittedName>
        <fullName evidence="1">YncE family protein</fullName>
    </submittedName>
</protein>
<evidence type="ECO:0000313" key="2">
    <source>
        <dbReference type="Proteomes" id="UP001589828"/>
    </source>
</evidence>
<dbReference type="RefSeq" id="WP_377022384.1">
    <property type="nucleotide sequence ID" value="NZ_JBHLTS010000021.1"/>
</dbReference>
<dbReference type="Proteomes" id="UP001589828">
    <property type="component" value="Unassembled WGS sequence"/>
</dbReference>
<evidence type="ECO:0000313" key="1">
    <source>
        <dbReference type="EMBL" id="MFC0514540.1"/>
    </source>
</evidence>
<name>A0ABV6L4Y1_9SPHI</name>
<comment type="caution">
    <text evidence="1">The sequence shown here is derived from an EMBL/GenBank/DDBJ whole genome shotgun (WGS) entry which is preliminary data.</text>
</comment>
<dbReference type="Gene3D" id="2.130.10.10">
    <property type="entry name" value="YVTN repeat-like/Quinoprotein amine dehydrogenase"/>
    <property type="match status" value="1"/>
</dbReference>
<accession>A0ABV6L4Y1</accession>
<dbReference type="SUPFAM" id="SSF50969">
    <property type="entry name" value="YVTN repeat-like/Quinoprotein amine dehydrogenase"/>
    <property type="match status" value="1"/>
</dbReference>
<reference evidence="1 2" key="1">
    <citation type="submission" date="2024-09" db="EMBL/GenBank/DDBJ databases">
        <authorList>
            <person name="Sun Q."/>
            <person name="Mori K."/>
        </authorList>
    </citation>
    <scope>NUCLEOTIDE SEQUENCE [LARGE SCALE GENOMIC DNA]</scope>
    <source>
        <strain evidence="1 2">NCAIM B.02415</strain>
    </source>
</reference>
<keyword evidence="2" id="KW-1185">Reference proteome</keyword>